<gene>
    <name evidence="2" type="ORF">EYC84_004677</name>
</gene>
<dbReference type="AlphaFoldDB" id="A0A5M9K1X9"/>
<sequence>MASNSTTPRRRRKNQLSFSTANIGTSASQGSGASLNSPSRLVLGYSGGKLVRTPITPPINSSFKIEDRESPRSPAPRSAVPSLAPPQAPVNHRSRALGDKSFLSPFANPPPPPPLPPRPSPSPPSETMDNQLAASAAQPDDVGFDALLDLAEGEGTEVPAAAAREPLLTTSSEFPANTGADRQQWRAAVHANNPSPNPFTLTLPDRAHRRSGSRAGSTIEGGSGQTATINSSSPSSVPAATLAMGSDLEVSFAEMMASLEKYGSGDVAASSSTAQVDVPEDYSSAEFPMGLLPFWENINLDEIPSPPPNLVESLSQANPVANMVGPSTQAPSINTPGFPPPVIPSFMGATQNTRLSVPGGYNMSFVPQGASVKMNNPFSSVPGATVPNLQLPSSSSTEPIAKRHQTGPPGIYGHTPNNSMGSETGRMTLRSSSLINIPDRSIVQLTRSATLNESASNTTNASPSAKANIIVGLPTRSRSSTPALVATGASAISDASVAQNPLHPSNFLRDTPRAPDTPLIVVSPNPLHPPSFHQPTPRAPWPTSHRPIPPSPAYSGSVPGYFQPGQDYSSQGNLGMNMNTNINMNTNMNINMNMNMNMNMSTNMHNMRFPAPSRMGQQHQNNTNAGGQQNRQMAQSHPLVQPNSYEYMMAQAAFDHHSNNSFNGPTPFAPLGIRMNHNLLSQHVDRLEQQQPLTLEASEDQRRLQVAQRIQASLRGYNLNAPMPFDGRPPPPLSGYLRMEPRIQKKSSNELESEQSPLAINLLKIGERFECDFCSGPPMPHGIGPYSHDFLPIWGLAGHDWCRECVRTGKDRIPIADPDDMDDDSYPPNKDKKGKGKGRGKRAAKEPVGPGPSPKKPSYSSSSSSPMSASVPSAYDRYHPMSDASNVFGDPQEKYSTIDNILINPFMHNLMCRGSQHRQVDMQKAKICERCKVLKLQVVAHGCHTEFSHIIALNDDGQWQTNLHSSNRQAPGSGQFNQPGNMRGGLNSNGLTIDVDADLANGYITLEDIKAIVAAGMNEGGMSSGGTSSSMNDGMNSGTSSNMGFTMSAAGSNGTNTGMTSAPSPSMSSKMDFTMSGGTSSRMQSASHLTRQSTPTNTDSFSTPRSNQPSSPQQSQTAAEAPNPHYHNVHMNRKPHGPISKFCMVCPSRAVFLCDGCPLTLCESCRYKLTNTCQGWFNNLIYTNGVNHNRNDAFLLRSDNGGYHEYGKFWPLPAHVSFSGRY</sequence>
<feature type="region of interest" description="Disordered" evidence="1">
    <location>
        <begin position="191"/>
        <end position="240"/>
    </location>
</feature>
<dbReference type="Proteomes" id="UP000322873">
    <property type="component" value="Unassembled WGS sequence"/>
</dbReference>
<feature type="region of interest" description="Disordered" evidence="1">
    <location>
        <begin position="524"/>
        <end position="554"/>
    </location>
</feature>
<evidence type="ECO:0000313" key="2">
    <source>
        <dbReference type="EMBL" id="KAA8575531.1"/>
    </source>
</evidence>
<feature type="region of interest" description="Disordered" evidence="1">
    <location>
        <begin position="1046"/>
        <end position="1132"/>
    </location>
</feature>
<feature type="compositionally biased region" description="Polar residues" evidence="1">
    <location>
        <begin position="615"/>
        <end position="635"/>
    </location>
</feature>
<organism evidence="2 3">
    <name type="scientific">Monilinia fructicola</name>
    <name type="common">Brown rot fungus</name>
    <name type="synonym">Ciboria fructicola</name>
    <dbReference type="NCBI Taxonomy" id="38448"/>
    <lineage>
        <taxon>Eukaryota</taxon>
        <taxon>Fungi</taxon>
        <taxon>Dikarya</taxon>
        <taxon>Ascomycota</taxon>
        <taxon>Pezizomycotina</taxon>
        <taxon>Leotiomycetes</taxon>
        <taxon>Helotiales</taxon>
        <taxon>Sclerotiniaceae</taxon>
        <taxon>Monilinia</taxon>
    </lineage>
</organism>
<evidence type="ECO:0000256" key="1">
    <source>
        <dbReference type="SAM" id="MobiDB-lite"/>
    </source>
</evidence>
<dbReference type="EMBL" id="VICG01000002">
    <property type="protein sequence ID" value="KAA8575531.1"/>
    <property type="molecule type" value="Genomic_DNA"/>
</dbReference>
<protein>
    <submittedName>
        <fullName evidence="2">Uncharacterized protein</fullName>
    </submittedName>
</protein>
<feature type="compositionally biased region" description="Polar residues" evidence="1">
    <location>
        <begin position="15"/>
        <end position="39"/>
    </location>
</feature>
<feature type="compositionally biased region" description="Polar residues" evidence="1">
    <location>
        <begin position="225"/>
        <end position="238"/>
    </location>
</feature>
<keyword evidence="3" id="KW-1185">Reference proteome</keyword>
<dbReference type="VEuPathDB" id="FungiDB:MFRU_002g00260"/>
<feature type="region of interest" description="Disordered" evidence="1">
    <location>
        <begin position="812"/>
        <end position="876"/>
    </location>
</feature>
<feature type="compositionally biased region" description="Low complexity" evidence="1">
    <location>
        <begin position="856"/>
        <end position="875"/>
    </location>
</feature>
<feature type="compositionally biased region" description="Low complexity" evidence="1">
    <location>
        <begin position="1025"/>
        <end position="1040"/>
    </location>
</feature>
<feature type="region of interest" description="Disordered" evidence="1">
    <location>
        <begin position="1"/>
        <end position="136"/>
    </location>
</feature>
<comment type="caution">
    <text evidence="2">The sequence shown here is derived from an EMBL/GenBank/DDBJ whole genome shotgun (WGS) entry which is preliminary data.</text>
</comment>
<feature type="compositionally biased region" description="Pro residues" evidence="1">
    <location>
        <begin position="107"/>
        <end position="124"/>
    </location>
</feature>
<feature type="region of interest" description="Disordered" evidence="1">
    <location>
        <begin position="1021"/>
        <end position="1040"/>
    </location>
</feature>
<feature type="region of interest" description="Disordered" evidence="1">
    <location>
        <begin position="614"/>
        <end position="636"/>
    </location>
</feature>
<dbReference type="OrthoDB" id="3552010at2759"/>
<feature type="compositionally biased region" description="Polar residues" evidence="1">
    <location>
        <begin position="1049"/>
        <end position="1105"/>
    </location>
</feature>
<proteinExistence type="predicted"/>
<accession>A0A5M9K1X9</accession>
<name>A0A5M9K1X9_MONFR</name>
<feature type="compositionally biased region" description="Basic residues" evidence="1">
    <location>
        <begin position="832"/>
        <end position="842"/>
    </location>
</feature>
<evidence type="ECO:0000313" key="3">
    <source>
        <dbReference type="Proteomes" id="UP000322873"/>
    </source>
</evidence>
<feature type="compositionally biased region" description="Low complexity" evidence="1">
    <location>
        <begin position="1106"/>
        <end position="1116"/>
    </location>
</feature>
<reference evidence="2 3" key="1">
    <citation type="submission" date="2019-06" db="EMBL/GenBank/DDBJ databases">
        <title>Genome Sequence of the Brown Rot Fungal Pathogen Monilinia fructicola.</title>
        <authorList>
            <person name="De Miccolis Angelini R.M."/>
            <person name="Landi L."/>
            <person name="Abate D."/>
            <person name="Pollastro S."/>
            <person name="Romanazzi G."/>
            <person name="Faretra F."/>
        </authorList>
    </citation>
    <scope>NUCLEOTIDE SEQUENCE [LARGE SCALE GENOMIC DNA]</scope>
    <source>
        <strain evidence="2 3">Mfrc123</strain>
    </source>
</reference>